<reference evidence="4 5" key="1">
    <citation type="submission" date="2018-01" db="EMBL/GenBank/DDBJ databases">
        <authorList>
            <person name="Gaut B.S."/>
            <person name="Morton B.R."/>
            <person name="Clegg M.T."/>
            <person name="Duvall M.R."/>
        </authorList>
    </citation>
    <scope>NUCLEOTIDE SEQUENCE [LARGE SCALE GENOMIC DNA]</scope>
    <source>
        <strain evidence="4">GP69</strain>
    </source>
</reference>
<organism evidence="4 5">
    <name type="scientific">Acetatifactor muris</name>
    <dbReference type="NCBI Taxonomy" id="879566"/>
    <lineage>
        <taxon>Bacteria</taxon>
        <taxon>Bacillati</taxon>
        <taxon>Bacillota</taxon>
        <taxon>Clostridia</taxon>
        <taxon>Lachnospirales</taxon>
        <taxon>Lachnospiraceae</taxon>
        <taxon>Acetatifactor</taxon>
    </lineage>
</organism>
<name>A0A2K4ZJ18_9FIRM</name>
<dbReference type="InterPro" id="IPR050300">
    <property type="entry name" value="GDXG_lipolytic_enzyme"/>
</dbReference>
<dbReference type="Pfam" id="PF07859">
    <property type="entry name" value="Abhydrolase_3"/>
    <property type="match status" value="1"/>
</dbReference>
<sequence>MRLNKKVYSAIDLSARRSAQMGRRMRRLPMRELKERDAEKAQTGKNETEKVEMEKAETGVPDKKNQNLMNLVKRVHGLVESTDIEKHRQSQDHIGAILSNTRDIKYREVDINGMYGEWVSVNRAHMKKYVLLHCHGGGYSTGSSLYARTLTSKLAESTSMDVLCFDYRLAPENPYPAAVEDAMKAWDYLMLLGYGARDVILTGDSAGGNLALALTLKLKQEERLLPRGIVLMSPWADLTSSGKSFQTKADVDPVLNREYIDRMVKAYAEGQDLRNPMISPLFGEFAGFPPVYIQVGENEILLSDSVRLHQAFVDANVAVKADIYSGMWHVFQMSPVKAARAAMDKNAEFIYDICR</sequence>
<dbReference type="PANTHER" id="PTHR48081:SF8">
    <property type="entry name" value="ALPHA_BETA HYDROLASE FOLD-3 DOMAIN-CONTAINING PROTEIN-RELATED"/>
    <property type="match status" value="1"/>
</dbReference>
<dbReference type="PANTHER" id="PTHR48081">
    <property type="entry name" value="AB HYDROLASE SUPERFAMILY PROTEIN C4A8.06C"/>
    <property type="match status" value="1"/>
</dbReference>
<dbReference type="EMBL" id="OFSM01000016">
    <property type="protein sequence ID" value="SOY30469.1"/>
    <property type="molecule type" value="Genomic_DNA"/>
</dbReference>
<gene>
    <name evidence="4" type="primary">mlhB</name>
    <name evidence="4" type="ORF">AMURIS_03199</name>
</gene>
<dbReference type="Gene3D" id="3.40.50.1820">
    <property type="entry name" value="alpha/beta hydrolase"/>
    <property type="match status" value="1"/>
</dbReference>
<evidence type="ECO:0000256" key="1">
    <source>
        <dbReference type="ARBA" id="ARBA00022801"/>
    </source>
</evidence>
<dbReference type="EC" id="3.1.1.83" evidence="4"/>
<keyword evidence="1 4" id="KW-0378">Hydrolase</keyword>
<feature type="compositionally biased region" description="Basic and acidic residues" evidence="2">
    <location>
        <begin position="29"/>
        <end position="59"/>
    </location>
</feature>
<proteinExistence type="predicted"/>
<feature type="domain" description="Alpha/beta hydrolase fold-3" evidence="3">
    <location>
        <begin position="131"/>
        <end position="332"/>
    </location>
</feature>
<keyword evidence="5" id="KW-1185">Reference proteome</keyword>
<dbReference type="InterPro" id="IPR029058">
    <property type="entry name" value="AB_hydrolase_fold"/>
</dbReference>
<evidence type="ECO:0000313" key="5">
    <source>
        <dbReference type="Proteomes" id="UP000236311"/>
    </source>
</evidence>
<dbReference type="GO" id="GO:0016787">
    <property type="term" value="F:hydrolase activity"/>
    <property type="evidence" value="ECO:0007669"/>
    <property type="project" value="UniProtKB-KW"/>
</dbReference>
<dbReference type="AlphaFoldDB" id="A0A2K4ZJ18"/>
<dbReference type="InterPro" id="IPR013094">
    <property type="entry name" value="AB_hydrolase_3"/>
</dbReference>
<accession>A0A2K4ZJ18</accession>
<protein>
    <submittedName>
        <fullName evidence="4">Monoterpene epsilon-lactone hydrolase</fullName>
        <ecNumber evidence="4">3.1.1.83</ecNumber>
    </submittedName>
</protein>
<evidence type="ECO:0000313" key="4">
    <source>
        <dbReference type="EMBL" id="SOY30469.1"/>
    </source>
</evidence>
<evidence type="ECO:0000259" key="3">
    <source>
        <dbReference type="Pfam" id="PF07859"/>
    </source>
</evidence>
<dbReference type="Proteomes" id="UP000236311">
    <property type="component" value="Unassembled WGS sequence"/>
</dbReference>
<dbReference type="SUPFAM" id="SSF53474">
    <property type="entry name" value="alpha/beta-Hydrolases"/>
    <property type="match status" value="1"/>
</dbReference>
<feature type="region of interest" description="Disordered" evidence="2">
    <location>
        <begin position="18"/>
        <end position="59"/>
    </location>
</feature>
<evidence type="ECO:0000256" key="2">
    <source>
        <dbReference type="SAM" id="MobiDB-lite"/>
    </source>
</evidence>